<dbReference type="PANTHER" id="PTHR30287:SF1">
    <property type="entry name" value="INNER MEMBRANE PROTEIN"/>
    <property type="match status" value="1"/>
</dbReference>
<comment type="caution">
    <text evidence="8">The sequence shown here is derived from an EMBL/GenBank/DDBJ whole genome shotgun (WGS) entry which is preliminary data.</text>
</comment>
<gene>
    <name evidence="8" type="ORF">GNF83_19085</name>
</gene>
<evidence type="ECO:0000256" key="2">
    <source>
        <dbReference type="ARBA" id="ARBA00022475"/>
    </source>
</evidence>
<feature type="domain" description="ABC3 transporter permease C-terminal" evidence="7">
    <location>
        <begin position="29"/>
        <end position="144"/>
    </location>
</feature>
<feature type="transmembrane region" description="Helical" evidence="6">
    <location>
        <begin position="26"/>
        <end position="46"/>
    </location>
</feature>
<evidence type="ECO:0000256" key="3">
    <source>
        <dbReference type="ARBA" id="ARBA00022692"/>
    </source>
</evidence>
<feature type="non-terminal residue" evidence="8">
    <location>
        <position position="159"/>
    </location>
</feature>
<dbReference type="InterPro" id="IPR003838">
    <property type="entry name" value="ABC3_permease_C"/>
</dbReference>
<comment type="subcellular location">
    <subcellularLocation>
        <location evidence="1">Cell membrane</location>
        <topology evidence="1">Multi-pass membrane protein</topology>
    </subcellularLocation>
</comment>
<feature type="non-terminal residue" evidence="8">
    <location>
        <position position="1"/>
    </location>
</feature>
<evidence type="ECO:0000256" key="1">
    <source>
        <dbReference type="ARBA" id="ARBA00004651"/>
    </source>
</evidence>
<feature type="transmembrane region" description="Helical" evidence="6">
    <location>
        <begin position="74"/>
        <end position="101"/>
    </location>
</feature>
<protein>
    <submittedName>
        <fullName evidence="8">FtsX-like permease family protein</fullName>
    </submittedName>
</protein>
<dbReference type="InterPro" id="IPR038766">
    <property type="entry name" value="Membrane_comp_ABC_pdt"/>
</dbReference>
<dbReference type="Pfam" id="PF02687">
    <property type="entry name" value="FtsX"/>
    <property type="match status" value="1"/>
</dbReference>
<dbReference type="Proteomes" id="UP001288944">
    <property type="component" value="Unassembled WGS sequence"/>
</dbReference>
<dbReference type="GO" id="GO:0005886">
    <property type="term" value="C:plasma membrane"/>
    <property type="evidence" value="ECO:0007669"/>
    <property type="project" value="UniProtKB-SubCell"/>
</dbReference>
<organism evidence="8 9">
    <name type="scientific">Clostridium perfringens</name>
    <dbReference type="NCBI Taxonomy" id="1502"/>
    <lineage>
        <taxon>Bacteria</taxon>
        <taxon>Bacillati</taxon>
        <taxon>Bacillota</taxon>
        <taxon>Clostridia</taxon>
        <taxon>Eubacteriales</taxon>
        <taxon>Clostridiaceae</taxon>
        <taxon>Clostridium</taxon>
    </lineage>
</organism>
<name>A0AAW9K945_CLOPF</name>
<keyword evidence="5 6" id="KW-0472">Membrane</keyword>
<dbReference type="PANTHER" id="PTHR30287">
    <property type="entry name" value="MEMBRANE COMPONENT OF PREDICTED ABC SUPERFAMILY METABOLITE UPTAKE TRANSPORTER"/>
    <property type="match status" value="1"/>
</dbReference>
<dbReference type="EMBL" id="WNUR01000971">
    <property type="protein sequence ID" value="MDZ7543240.1"/>
    <property type="molecule type" value="Genomic_DNA"/>
</dbReference>
<accession>A0AAW9K945</accession>
<evidence type="ECO:0000313" key="8">
    <source>
        <dbReference type="EMBL" id="MDZ7543240.1"/>
    </source>
</evidence>
<evidence type="ECO:0000313" key="9">
    <source>
        <dbReference type="Proteomes" id="UP001288944"/>
    </source>
</evidence>
<dbReference type="AlphaFoldDB" id="A0AAW9K945"/>
<evidence type="ECO:0000256" key="4">
    <source>
        <dbReference type="ARBA" id="ARBA00022989"/>
    </source>
</evidence>
<evidence type="ECO:0000259" key="7">
    <source>
        <dbReference type="Pfam" id="PF02687"/>
    </source>
</evidence>
<proteinExistence type="predicted"/>
<evidence type="ECO:0000256" key="5">
    <source>
        <dbReference type="ARBA" id="ARBA00023136"/>
    </source>
</evidence>
<sequence>KYYFFDREDNPGYSTYKGSIDSLDKIASVFPVFFFLVAALICLTTMTRMVEENRVEIGTLKALGYRDLEIASKFVVYAALASIVGCVIGILVGSSILPYIINQAYAFAFTLPDVKIHYYSSYIIQSLVASILCTVGAALIVLKGELRENPSNLMRAKAP</sequence>
<evidence type="ECO:0000256" key="6">
    <source>
        <dbReference type="SAM" id="Phobius"/>
    </source>
</evidence>
<feature type="transmembrane region" description="Helical" evidence="6">
    <location>
        <begin position="121"/>
        <end position="142"/>
    </location>
</feature>
<reference evidence="8" key="1">
    <citation type="submission" date="2019-11" db="EMBL/GenBank/DDBJ databases">
        <title>Characterization of Clostridium perfringens isolates from swine manure treated agricultural soils.</title>
        <authorList>
            <person name="Wushke S.T."/>
        </authorList>
    </citation>
    <scope>NUCLEOTIDE SEQUENCE</scope>
    <source>
        <strain evidence="8">X62</strain>
    </source>
</reference>
<keyword evidence="3 6" id="KW-0812">Transmembrane</keyword>
<keyword evidence="2" id="KW-1003">Cell membrane</keyword>
<keyword evidence="4 6" id="KW-1133">Transmembrane helix</keyword>